<organism evidence="1 2">
    <name type="scientific">Trichocladium antarcticum</name>
    <dbReference type="NCBI Taxonomy" id="1450529"/>
    <lineage>
        <taxon>Eukaryota</taxon>
        <taxon>Fungi</taxon>
        <taxon>Dikarya</taxon>
        <taxon>Ascomycota</taxon>
        <taxon>Pezizomycotina</taxon>
        <taxon>Sordariomycetes</taxon>
        <taxon>Sordariomycetidae</taxon>
        <taxon>Sordariales</taxon>
        <taxon>Chaetomiaceae</taxon>
        <taxon>Trichocladium</taxon>
    </lineage>
</organism>
<gene>
    <name evidence="1" type="ORF">BT67DRAFT_292143</name>
</gene>
<reference evidence="1" key="1">
    <citation type="journal article" date="2023" name="Mol. Phylogenet. Evol.">
        <title>Genome-scale phylogeny and comparative genomics of the fungal order Sordariales.</title>
        <authorList>
            <person name="Hensen N."/>
            <person name="Bonometti L."/>
            <person name="Westerberg I."/>
            <person name="Brannstrom I.O."/>
            <person name="Guillou S."/>
            <person name="Cros-Aarteil S."/>
            <person name="Calhoun S."/>
            <person name="Haridas S."/>
            <person name="Kuo A."/>
            <person name="Mondo S."/>
            <person name="Pangilinan J."/>
            <person name="Riley R."/>
            <person name="LaButti K."/>
            <person name="Andreopoulos B."/>
            <person name="Lipzen A."/>
            <person name="Chen C."/>
            <person name="Yan M."/>
            <person name="Daum C."/>
            <person name="Ng V."/>
            <person name="Clum A."/>
            <person name="Steindorff A."/>
            <person name="Ohm R.A."/>
            <person name="Martin F."/>
            <person name="Silar P."/>
            <person name="Natvig D.O."/>
            <person name="Lalanne C."/>
            <person name="Gautier V."/>
            <person name="Ament-Velasquez S.L."/>
            <person name="Kruys A."/>
            <person name="Hutchinson M.I."/>
            <person name="Powell A.J."/>
            <person name="Barry K."/>
            <person name="Miller A.N."/>
            <person name="Grigoriev I.V."/>
            <person name="Debuchy R."/>
            <person name="Gladieux P."/>
            <person name="Hiltunen Thoren M."/>
            <person name="Johannesson H."/>
        </authorList>
    </citation>
    <scope>NUCLEOTIDE SEQUENCE</scope>
    <source>
        <strain evidence="1">CBS 123565</strain>
    </source>
</reference>
<dbReference type="EMBL" id="MU853407">
    <property type="protein sequence ID" value="KAK4135126.1"/>
    <property type="molecule type" value="Genomic_DNA"/>
</dbReference>
<accession>A0AAN6ZEV8</accession>
<keyword evidence="2" id="KW-1185">Reference proteome</keyword>
<name>A0AAN6ZEV8_9PEZI</name>
<dbReference type="Proteomes" id="UP001304895">
    <property type="component" value="Unassembled WGS sequence"/>
</dbReference>
<proteinExistence type="predicted"/>
<evidence type="ECO:0000313" key="1">
    <source>
        <dbReference type="EMBL" id="KAK4135126.1"/>
    </source>
</evidence>
<evidence type="ECO:0000313" key="2">
    <source>
        <dbReference type="Proteomes" id="UP001304895"/>
    </source>
</evidence>
<comment type="caution">
    <text evidence="1">The sequence shown here is derived from an EMBL/GenBank/DDBJ whole genome shotgun (WGS) entry which is preliminary data.</text>
</comment>
<sequence length="70" mass="7642">MLCQDQSAPEPLSGFIQYRHHGPTLPQWVQHEASILQAIRAIIAIASYRDTVYWDGTCRGSGGRCGGGVL</sequence>
<dbReference type="AlphaFoldDB" id="A0AAN6ZEV8"/>
<protein>
    <submittedName>
        <fullName evidence="1">Uncharacterized protein</fullName>
    </submittedName>
</protein>
<reference evidence="1" key="2">
    <citation type="submission" date="2023-05" db="EMBL/GenBank/DDBJ databases">
        <authorList>
            <consortium name="Lawrence Berkeley National Laboratory"/>
            <person name="Steindorff A."/>
            <person name="Hensen N."/>
            <person name="Bonometti L."/>
            <person name="Westerberg I."/>
            <person name="Brannstrom I.O."/>
            <person name="Guillou S."/>
            <person name="Cros-Aarteil S."/>
            <person name="Calhoun S."/>
            <person name="Haridas S."/>
            <person name="Kuo A."/>
            <person name="Mondo S."/>
            <person name="Pangilinan J."/>
            <person name="Riley R."/>
            <person name="Labutti K."/>
            <person name="Andreopoulos B."/>
            <person name="Lipzen A."/>
            <person name="Chen C."/>
            <person name="Yanf M."/>
            <person name="Daum C."/>
            <person name="Ng V."/>
            <person name="Clum A."/>
            <person name="Ohm R."/>
            <person name="Martin F."/>
            <person name="Silar P."/>
            <person name="Natvig D."/>
            <person name="Lalanne C."/>
            <person name="Gautier V."/>
            <person name="Ament-Velasquez S.L."/>
            <person name="Kruys A."/>
            <person name="Hutchinson M.I."/>
            <person name="Powell A.J."/>
            <person name="Barry K."/>
            <person name="Miller A.N."/>
            <person name="Grigoriev I.V."/>
            <person name="Debuchy R."/>
            <person name="Gladieux P."/>
            <person name="Thoren M.H."/>
            <person name="Johannesson H."/>
        </authorList>
    </citation>
    <scope>NUCLEOTIDE SEQUENCE</scope>
    <source>
        <strain evidence="1">CBS 123565</strain>
    </source>
</reference>